<keyword evidence="2" id="KW-1185">Reference proteome</keyword>
<organism evidence="1 2">
    <name type="scientific">Marinomonas balearica</name>
    <dbReference type="NCBI Taxonomy" id="491947"/>
    <lineage>
        <taxon>Bacteria</taxon>
        <taxon>Pseudomonadati</taxon>
        <taxon>Pseudomonadota</taxon>
        <taxon>Gammaproteobacteria</taxon>
        <taxon>Oceanospirillales</taxon>
        <taxon>Oceanospirillaceae</taxon>
        <taxon>Marinomonas</taxon>
    </lineage>
</organism>
<reference evidence="1 2" key="1">
    <citation type="submission" date="2019-03" db="EMBL/GenBank/DDBJ databases">
        <title>Genomic Encyclopedia of Type Strains, Phase III (KMG-III): the genomes of soil and plant-associated and newly described type strains.</title>
        <authorList>
            <person name="Whitman W."/>
        </authorList>
    </citation>
    <scope>NUCLEOTIDE SEQUENCE [LARGE SCALE GENOMIC DNA]</scope>
    <source>
        <strain evidence="1 2">CECT 7378</strain>
    </source>
</reference>
<dbReference type="InterPro" id="IPR011051">
    <property type="entry name" value="RmlC_Cupin_sf"/>
</dbReference>
<dbReference type="AlphaFoldDB" id="A0A4R6MI11"/>
<dbReference type="Proteomes" id="UP000294656">
    <property type="component" value="Unassembled WGS sequence"/>
</dbReference>
<evidence type="ECO:0000313" key="2">
    <source>
        <dbReference type="Proteomes" id="UP000294656"/>
    </source>
</evidence>
<dbReference type="OrthoDB" id="9800684at2"/>
<dbReference type="RefSeq" id="WP_133502666.1">
    <property type="nucleotide sequence ID" value="NZ_SNXC01000009.1"/>
</dbReference>
<evidence type="ECO:0008006" key="3">
    <source>
        <dbReference type="Google" id="ProtNLM"/>
    </source>
</evidence>
<dbReference type="SUPFAM" id="SSF51182">
    <property type="entry name" value="RmlC-like cupins"/>
    <property type="match status" value="1"/>
</dbReference>
<dbReference type="EMBL" id="SNXC01000009">
    <property type="protein sequence ID" value="TDO99839.1"/>
    <property type="molecule type" value="Genomic_DNA"/>
</dbReference>
<dbReference type="InterPro" id="IPR014710">
    <property type="entry name" value="RmlC-like_jellyroll"/>
</dbReference>
<protein>
    <recommendedName>
        <fullName evidence="3">Cupin domain</fullName>
    </recommendedName>
</protein>
<dbReference type="Gene3D" id="2.60.120.10">
    <property type="entry name" value="Jelly Rolls"/>
    <property type="match status" value="1"/>
</dbReference>
<sequence length="95" mass="10851">MANRSHAIPTVQIDNDKFIVTEWRFPPRAETALHTHEYDYIVVPQTTGRLTIETHGGVVYSDLTVGKSYSREAGVCHNVINDNDFEFVFVEIEIK</sequence>
<gene>
    <name evidence="1" type="ORF">DFP79_0848</name>
</gene>
<evidence type="ECO:0000313" key="1">
    <source>
        <dbReference type="EMBL" id="TDO99839.1"/>
    </source>
</evidence>
<dbReference type="CDD" id="cd06982">
    <property type="entry name" value="cupin_BauB-like"/>
    <property type="match status" value="1"/>
</dbReference>
<comment type="caution">
    <text evidence="1">The sequence shown here is derived from an EMBL/GenBank/DDBJ whole genome shotgun (WGS) entry which is preliminary data.</text>
</comment>
<name>A0A4R6MI11_9GAMM</name>
<proteinExistence type="predicted"/>
<accession>A0A4R6MI11</accession>